<organism evidence="2">
    <name type="scientific">Serpula lacrymans var. lacrymans (strain S7.3)</name>
    <name type="common">Dry rot fungus</name>
    <dbReference type="NCBI Taxonomy" id="936435"/>
    <lineage>
        <taxon>Eukaryota</taxon>
        <taxon>Fungi</taxon>
        <taxon>Dikarya</taxon>
        <taxon>Basidiomycota</taxon>
        <taxon>Agaricomycotina</taxon>
        <taxon>Agaricomycetes</taxon>
        <taxon>Agaricomycetidae</taxon>
        <taxon>Boletales</taxon>
        <taxon>Coniophorineae</taxon>
        <taxon>Serpulaceae</taxon>
        <taxon>Serpula</taxon>
    </lineage>
</organism>
<sequence length="65" mass="7564">LSWYEDSKYDVAFIINAMSDDEDDPDWRPTSAEIKNYISHAPDYRSPLLHQILTEIDKIPDPNPT</sequence>
<reference evidence="2" key="1">
    <citation type="journal article" date="2011" name="Science">
        <title>The plant cell wall-decomposing machinery underlies the functional diversity of forest fungi.</title>
        <authorList>
            <person name="Eastwood D.C."/>
            <person name="Floudas D."/>
            <person name="Binder M."/>
            <person name="Majcherczyk A."/>
            <person name="Schneider P."/>
            <person name="Aerts A."/>
            <person name="Asiegbu F.O."/>
            <person name="Baker S.E."/>
            <person name="Barry K."/>
            <person name="Bendiksby M."/>
            <person name="Blumentritt M."/>
            <person name="Coutinho P.M."/>
            <person name="Cullen D."/>
            <person name="de Vries R.P."/>
            <person name="Gathman A."/>
            <person name="Goodell B."/>
            <person name="Henrissat B."/>
            <person name="Ihrmark K."/>
            <person name="Kauserud H."/>
            <person name="Kohler A."/>
            <person name="LaButti K."/>
            <person name="Lapidus A."/>
            <person name="Lavin J.L."/>
            <person name="Lee Y.-H."/>
            <person name="Lindquist E."/>
            <person name="Lilly W."/>
            <person name="Lucas S."/>
            <person name="Morin E."/>
            <person name="Murat C."/>
            <person name="Oguiza J.A."/>
            <person name="Park J."/>
            <person name="Pisabarro A.G."/>
            <person name="Riley R."/>
            <person name="Rosling A."/>
            <person name="Salamov A."/>
            <person name="Schmidt O."/>
            <person name="Schmutz J."/>
            <person name="Skrede I."/>
            <person name="Stenlid J."/>
            <person name="Wiebenga A."/>
            <person name="Xie X."/>
            <person name="Kuees U."/>
            <person name="Hibbett D.S."/>
            <person name="Hoffmeister D."/>
            <person name="Hoegberg N."/>
            <person name="Martin F."/>
            <person name="Grigoriev I.V."/>
            <person name="Watkinson S.C."/>
        </authorList>
    </citation>
    <scope>NUCLEOTIDE SEQUENCE [LARGE SCALE GENOMIC DNA]</scope>
    <source>
        <strain evidence="2">strain S7.3</strain>
    </source>
</reference>
<dbReference type="Proteomes" id="UP000008063">
    <property type="component" value="Unassembled WGS sequence"/>
</dbReference>
<keyword evidence="2" id="KW-1185">Reference proteome</keyword>
<dbReference type="OMA" id="YISHAPD"/>
<dbReference type="STRING" id="936435.F8Q742"/>
<evidence type="ECO:0000313" key="1">
    <source>
        <dbReference type="EMBL" id="EGN95380.1"/>
    </source>
</evidence>
<dbReference type="EMBL" id="GL945485">
    <property type="protein sequence ID" value="EGN95380.1"/>
    <property type="molecule type" value="Genomic_DNA"/>
</dbReference>
<name>F8Q742_SERL3</name>
<dbReference type="HOGENOM" id="CLU_2856080_0_0_1"/>
<accession>F8Q742</accession>
<protein>
    <submittedName>
        <fullName evidence="1">Uncharacterized protein</fullName>
    </submittedName>
</protein>
<gene>
    <name evidence="1" type="ORF">SERLA73DRAFT_16144</name>
</gene>
<dbReference type="AlphaFoldDB" id="F8Q742"/>
<proteinExistence type="predicted"/>
<evidence type="ECO:0000313" key="2">
    <source>
        <dbReference type="Proteomes" id="UP000008063"/>
    </source>
</evidence>
<dbReference type="OrthoDB" id="2679023at2759"/>
<feature type="non-terminal residue" evidence="1">
    <location>
        <position position="1"/>
    </location>
</feature>
<feature type="non-terminal residue" evidence="1">
    <location>
        <position position="65"/>
    </location>
</feature>
<dbReference type="InParanoid" id="F8Q742"/>